<dbReference type="SUPFAM" id="SSF56496">
    <property type="entry name" value="Fibrinogen C-terminal domain-like"/>
    <property type="match status" value="1"/>
</dbReference>
<sequence>NGVQFLQPLAAPTSFQAFCRNEETVIMSRSDSSLSFFRDWVGYKGFFGTPSGDYWLGLENIHHLTVDRESTLKLSWRLANDTRYTQYYKNFTVHDESWFYVMTFTSTYGGSSKIMGDSFSGSNGKMFSTFDKENDENPDHCAYTMGAGWW</sequence>
<evidence type="ECO:0000313" key="2">
    <source>
        <dbReference type="EMBL" id="ESP02851.1"/>
    </source>
</evidence>
<feature type="domain" description="Fibrinogen C-terminal" evidence="1">
    <location>
        <begin position="1"/>
        <end position="150"/>
    </location>
</feature>
<dbReference type="Proteomes" id="UP000030746">
    <property type="component" value="Unassembled WGS sequence"/>
</dbReference>
<dbReference type="EMBL" id="KB200129">
    <property type="protein sequence ID" value="ESP02851.1"/>
    <property type="molecule type" value="Genomic_DNA"/>
</dbReference>
<dbReference type="OMA" id="CAMEYEG"/>
<accession>V4B5Q0</accession>
<organism evidence="2 3">
    <name type="scientific">Lottia gigantea</name>
    <name type="common">Giant owl limpet</name>
    <dbReference type="NCBI Taxonomy" id="225164"/>
    <lineage>
        <taxon>Eukaryota</taxon>
        <taxon>Metazoa</taxon>
        <taxon>Spiralia</taxon>
        <taxon>Lophotrochozoa</taxon>
        <taxon>Mollusca</taxon>
        <taxon>Gastropoda</taxon>
        <taxon>Patellogastropoda</taxon>
        <taxon>Lottioidea</taxon>
        <taxon>Lottiidae</taxon>
        <taxon>Lottia</taxon>
    </lineage>
</organism>
<reference evidence="2 3" key="1">
    <citation type="journal article" date="2013" name="Nature">
        <title>Insights into bilaterian evolution from three spiralian genomes.</title>
        <authorList>
            <person name="Simakov O."/>
            <person name="Marletaz F."/>
            <person name="Cho S.J."/>
            <person name="Edsinger-Gonzales E."/>
            <person name="Havlak P."/>
            <person name="Hellsten U."/>
            <person name="Kuo D.H."/>
            <person name="Larsson T."/>
            <person name="Lv J."/>
            <person name="Arendt D."/>
            <person name="Savage R."/>
            <person name="Osoegawa K."/>
            <person name="de Jong P."/>
            <person name="Grimwood J."/>
            <person name="Chapman J.A."/>
            <person name="Shapiro H."/>
            <person name="Aerts A."/>
            <person name="Otillar R.P."/>
            <person name="Terry A.Y."/>
            <person name="Boore J.L."/>
            <person name="Grigoriev I.V."/>
            <person name="Lindberg D.R."/>
            <person name="Seaver E.C."/>
            <person name="Weisblat D.A."/>
            <person name="Putnam N.H."/>
            <person name="Rokhsar D.S."/>
        </authorList>
    </citation>
    <scope>NUCLEOTIDE SEQUENCE [LARGE SCALE GENOMIC DNA]</scope>
</reference>
<dbReference type="CTD" id="20253141"/>
<dbReference type="InterPro" id="IPR014716">
    <property type="entry name" value="Fibrinogen_a/b/g_C_1"/>
</dbReference>
<evidence type="ECO:0000313" key="3">
    <source>
        <dbReference type="Proteomes" id="UP000030746"/>
    </source>
</evidence>
<name>V4B5Q0_LOTGI</name>
<dbReference type="RefSeq" id="XP_009046321.1">
    <property type="nucleotide sequence ID" value="XM_009048073.1"/>
</dbReference>
<dbReference type="OrthoDB" id="6144964at2759"/>
<dbReference type="Gene3D" id="3.90.215.10">
    <property type="entry name" value="Gamma Fibrinogen, chain A, domain 1"/>
    <property type="match status" value="1"/>
</dbReference>
<dbReference type="AlphaFoldDB" id="V4B5Q0"/>
<dbReference type="GeneID" id="20253141"/>
<dbReference type="Pfam" id="PF00147">
    <property type="entry name" value="Fibrinogen_C"/>
    <property type="match status" value="1"/>
</dbReference>
<dbReference type="HOGENOM" id="CLU_038628_7_4_1"/>
<dbReference type="PANTHER" id="PTHR19143">
    <property type="entry name" value="FIBRINOGEN/TENASCIN/ANGIOPOEITIN"/>
    <property type="match status" value="1"/>
</dbReference>
<evidence type="ECO:0000259" key="1">
    <source>
        <dbReference type="PROSITE" id="PS51406"/>
    </source>
</evidence>
<feature type="non-terminal residue" evidence="2">
    <location>
        <position position="150"/>
    </location>
</feature>
<dbReference type="GO" id="GO:0005615">
    <property type="term" value="C:extracellular space"/>
    <property type="evidence" value="ECO:0007669"/>
    <property type="project" value="TreeGrafter"/>
</dbReference>
<dbReference type="STRING" id="225164.V4B5Q0"/>
<dbReference type="Gene3D" id="4.10.530.10">
    <property type="entry name" value="Gamma-fibrinogen Carboxyl Terminal Fragment, domain 2"/>
    <property type="match status" value="1"/>
</dbReference>
<gene>
    <name evidence="2" type="ORF">LOTGIDRAFT_97091</name>
</gene>
<dbReference type="SMART" id="SM00186">
    <property type="entry name" value="FBG"/>
    <property type="match status" value="1"/>
</dbReference>
<dbReference type="KEGG" id="lgi:LOTGIDRAFT_97091"/>
<feature type="non-terminal residue" evidence="2">
    <location>
        <position position="1"/>
    </location>
</feature>
<protein>
    <recommendedName>
        <fullName evidence="1">Fibrinogen C-terminal domain-containing protein</fullName>
    </recommendedName>
</protein>
<proteinExistence type="predicted"/>
<dbReference type="InterPro" id="IPR002181">
    <property type="entry name" value="Fibrinogen_a/b/g_C_dom"/>
</dbReference>
<dbReference type="InterPro" id="IPR050373">
    <property type="entry name" value="Fibrinogen_C-term_domain"/>
</dbReference>
<keyword evidence="3" id="KW-1185">Reference proteome</keyword>
<dbReference type="InterPro" id="IPR036056">
    <property type="entry name" value="Fibrinogen-like_C"/>
</dbReference>
<dbReference type="PROSITE" id="PS51406">
    <property type="entry name" value="FIBRINOGEN_C_2"/>
    <property type="match status" value="1"/>
</dbReference>